<keyword evidence="3 11" id="KW-0894">Sodium channel</keyword>
<sequence length="553" mass="62969">MGGQEPSSAGCSKSSNNSFKSLFRAYAERSSIKCLPRLIHAKSPLHKVLWFITFIVGGSVASYLLSGLIRTYISYETTLSVTAKEGGKPPFPDITVCNLNPLWNNAPGWGFLAHVDGSPQPLTYDEYIYMLFHNLEKLGQTNNSVDITMPELYSVSGYWKHTKHDSKSLDEMSKMFVWKCVWEKENQPYNCTVNATFTATNGLCYTIRPPTGEGLAKKTRQEGMAVILYLNNTNIRFVADYRLSPFQSYTEGVKVLLHPRGTVPEMVEGFTVSPGTEASVVAKYHRRLLLEKPYGTCKKKTDLNFSYIEDTDIAWKYTEYACRSLCYQNRIIEKCGCLDSTELVFDSLIKRYPFCSMFNLKNPKKALSEMNCTRSAKSYLDENNLCTMRCPTPCTNDVFYNTINQVTWPQEVYLLGFYYTYVRPRPPSDEFKNYYDRAIGYAMVRNTSEAWHLVKSTDLLQKNFLQLSITMADTITIDQDKPAIKIETIFGSLGGILNLWIGFTFITIMEFVDLFLTIVLEKISASRVEAADKKVTGNRESKPEITMVEPFRL</sequence>
<comment type="subcellular location">
    <subcellularLocation>
        <location evidence="1">Membrane</location>
        <topology evidence="1">Multi-pass membrane protein</topology>
    </subcellularLocation>
</comment>
<proteinExistence type="inferred from homology"/>
<evidence type="ECO:0000256" key="9">
    <source>
        <dbReference type="ARBA" id="ARBA00023201"/>
    </source>
</evidence>
<dbReference type="EMBL" id="JAODUP010000941">
    <property type="protein sequence ID" value="KAK2142544.1"/>
    <property type="molecule type" value="Genomic_DNA"/>
</dbReference>
<dbReference type="PRINTS" id="PR01078">
    <property type="entry name" value="AMINACHANNEL"/>
</dbReference>
<dbReference type="Pfam" id="PF00858">
    <property type="entry name" value="ASC"/>
    <property type="match status" value="1"/>
</dbReference>
<keyword evidence="10 11" id="KW-0407">Ion channel</keyword>
<keyword evidence="8 12" id="KW-0472">Membrane</keyword>
<keyword evidence="2 11" id="KW-0813">Transport</keyword>
<dbReference type="Proteomes" id="UP001208570">
    <property type="component" value="Unassembled WGS sequence"/>
</dbReference>
<reference evidence="13" key="1">
    <citation type="journal article" date="2023" name="Mol. Biol. Evol.">
        <title>Third-Generation Sequencing Reveals the Adaptive Role of the Epigenome in Three Deep-Sea Polychaetes.</title>
        <authorList>
            <person name="Perez M."/>
            <person name="Aroh O."/>
            <person name="Sun Y."/>
            <person name="Lan Y."/>
            <person name="Juniper S.K."/>
            <person name="Young C.R."/>
            <person name="Angers B."/>
            <person name="Qian P.Y."/>
        </authorList>
    </citation>
    <scope>NUCLEOTIDE SEQUENCE</scope>
    <source>
        <strain evidence="13">P08H-3</strain>
    </source>
</reference>
<comment type="similarity">
    <text evidence="11">Belongs to the amiloride-sensitive sodium channel (TC 1.A.6) family.</text>
</comment>
<gene>
    <name evidence="13" type="ORF">LSH36_940g00042</name>
</gene>
<keyword evidence="14" id="KW-1185">Reference proteome</keyword>
<keyword evidence="7 11" id="KW-0406">Ion transport</keyword>
<accession>A0AAD9IX85</accession>
<evidence type="ECO:0000256" key="4">
    <source>
        <dbReference type="ARBA" id="ARBA00022692"/>
    </source>
</evidence>
<evidence type="ECO:0000256" key="10">
    <source>
        <dbReference type="ARBA" id="ARBA00023303"/>
    </source>
</evidence>
<evidence type="ECO:0000256" key="5">
    <source>
        <dbReference type="ARBA" id="ARBA00022989"/>
    </source>
</evidence>
<keyword evidence="4 11" id="KW-0812">Transmembrane</keyword>
<name>A0AAD9IX85_9ANNE</name>
<keyword evidence="9 11" id="KW-0739">Sodium transport</keyword>
<evidence type="ECO:0000256" key="7">
    <source>
        <dbReference type="ARBA" id="ARBA00023065"/>
    </source>
</evidence>
<feature type="transmembrane region" description="Helical" evidence="12">
    <location>
        <begin position="48"/>
        <end position="69"/>
    </location>
</feature>
<dbReference type="AlphaFoldDB" id="A0AAD9IX85"/>
<dbReference type="Gene3D" id="2.60.470.10">
    <property type="entry name" value="Acid-sensing ion channels like domains"/>
    <property type="match status" value="1"/>
</dbReference>
<protein>
    <submittedName>
        <fullName evidence="13">Uncharacterized protein</fullName>
    </submittedName>
</protein>
<evidence type="ECO:0000256" key="6">
    <source>
        <dbReference type="ARBA" id="ARBA00023053"/>
    </source>
</evidence>
<dbReference type="PANTHER" id="PTHR11690:SF248">
    <property type="entry name" value="PICKPOCKET 17, ISOFORM A"/>
    <property type="match status" value="1"/>
</dbReference>
<dbReference type="Gene3D" id="1.10.287.820">
    <property type="entry name" value="Acid-sensing ion channel domain"/>
    <property type="match status" value="1"/>
</dbReference>
<dbReference type="PANTHER" id="PTHR11690">
    <property type="entry name" value="AMILORIDE-SENSITIVE SODIUM CHANNEL-RELATED"/>
    <property type="match status" value="1"/>
</dbReference>
<evidence type="ECO:0000256" key="1">
    <source>
        <dbReference type="ARBA" id="ARBA00004141"/>
    </source>
</evidence>
<evidence type="ECO:0000256" key="12">
    <source>
        <dbReference type="SAM" id="Phobius"/>
    </source>
</evidence>
<dbReference type="GO" id="GO:0005886">
    <property type="term" value="C:plasma membrane"/>
    <property type="evidence" value="ECO:0007669"/>
    <property type="project" value="TreeGrafter"/>
</dbReference>
<comment type="caution">
    <text evidence="13">The sequence shown here is derived from an EMBL/GenBank/DDBJ whole genome shotgun (WGS) entry which is preliminary data.</text>
</comment>
<keyword evidence="5 12" id="KW-1133">Transmembrane helix</keyword>
<evidence type="ECO:0000313" key="14">
    <source>
        <dbReference type="Proteomes" id="UP001208570"/>
    </source>
</evidence>
<evidence type="ECO:0000256" key="11">
    <source>
        <dbReference type="RuleBase" id="RU000679"/>
    </source>
</evidence>
<dbReference type="InterPro" id="IPR001873">
    <property type="entry name" value="ENaC"/>
</dbReference>
<evidence type="ECO:0000256" key="2">
    <source>
        <dbReference type="ARBA" id="ARBA00022448"/>
    </source>
</evidence>
<dbReference type="GO" id="GO:0015280">
    <property type="term" value="F:ligand-gated sodium channel activity"/>
    <property type="evidence" value="ECO:0007669"/>
    <property type="project" value="TreeGrafter"/>
</dbReference>
<evidence type="ECO:0000256" key="8">
    <source>
        <dbReference type="ARBA" id="ARBA00023136"/>
    </source>
</evidence>
<keyword evidence="6" id="KW-0915">Sodium</keyword>
<evidence type="ECO:0000313" key="13">
    <source>
        <dbReference type="EMBL" id="KAK2142544.1"/>
    </source>
</evidence>
<organism evidence="13 14">
    <name type="scientific">Paralvinella palmiformis</name>
    <dbReference type="NCBI Taxonomy" id="53620"/>
    <lineage>
        <taxon>Eukaryota</taxon>
        <taxon>Metazoa</taxon>
        <taxon>Spiralia</taxon>
        <taxon>Lophotrochozoa</taxon>
        <taxon>Annelida</taxon>
        <taxon>Polychaeta</taxon>
        <taxon>Sedentaria</taxon>
        <taxon>Canalipalpata</taxon>
        <taxon>Terebellida</taxon>
        <taxon>Terebelliformia</taxon>
        <taxon>Alvinellidae</taxon>
        <taxon>Paralvinella</taxon>
    </lineage>
</organism>
<evidence type="ECO:0000256" key="3">
    <source>
        <dbReference type="ARBA" id="ARBA00022461"/>
    </source>
</evidence>
<feature type="transmembrane region" description="Helical" evidence="12">
    <location>
        <begin position="499"/>
        <end position="520"/>
    </location>
</feature>